<dbReference type="InterPro" id="IPR053675">
    <property type="entry name" value="GlcN6P_deaminase"/>
</dbReference>
<dbReference type="PANTHER" id="PTHR10937">
    <property type="entry name" value="GLUCOSAMINE--FRUCTOSE-6-PHOSPHATE AMINOTRANSFERASE, ISOMERIZING"/>
    <property type="match status" value="1"/>
</dbReference>
<dbReference type="SUPFAM" id="SSF53697">
    <property type="entry name" value="SIS domain"/>
    <property type="match status" value="1"/>
</dbReference>
<dbReference type="STRING" id="1609559.TQ32_01575"/>
<dbReference type="Proteomes" id="UP000070587">
    <property type="component" value="Chromosome"/>
</dbReference>
<evidence type="ECO:0000313" key="4">
    <source>
        <dbReference type="Proteomes" id="UP000070587"/>
    </source>
</evidence>
<proteinExistence type="predicted"/>
<protein>
    <submittedName>
        <fullName evidence="3">Glucosamine-fructose-6-phosphate aminotransferase</fullName>
    </submittedName>
</protein>
<feature type="domain" description="SIS" evidence="2">
    <location>
        <begin position="21"/>
        <end position="162"/>
    </location>
</feature>
<name>A0A127B7I2_9EURY</name>
<dbReference type="CDD" id="cd05009">
    <property type="entry name" value="SIS_GlmS_GlmD_2"/>
    <property type="match status" value="1"/>
</dbReference>
<dbReference type="PANTHER" id="PTHR10937:SF4">
    <property type="entry name" value="GLUCOSAMINE-6-PHOSPHATE DEAMINASE"/>
    <property type="match status" value="1"/>
</dbReference>
<keyword evidence="3" id="KW-0032">Aminotransferase</keyword>
<dbReference type="GO" id="GO:0097367">
    <property type="term" value="F:carbohydrate derivative binding"/>
    <property type="evidence" value="ECO:0007669"/>
    <property type="project" value="InterPro"/>
</dbReference>
<feature type="domain" description="SIS" evidence="2">
    <location>
        <begin position="179"/>
        <end position="315"/>
    </location>
</feature>
<dbReference type="OrthoDB" id="372195at2157"/>
<dbReference type="GO" id="GO:0008483">
    <property type="term" value="F:transaminase activity"/>
    <property type="evidence" value="ECO:0007669"/>
    <property type="project" value="UniProtKB-KW"/>
</dbReference>
<reference evidence="4" key="1">
    <citation type="submission" date="2015-02" db="EMBL/GenBank/DDBJ databases">
        <title>Pyrococcus kukulkanii sp. nov., a novel hyperthermophilic archaeon isolated from a deep-sea hydrothermal vent at the Guaymas Basin.</title>
        <authorList>
            <person name="Oger P.M."/>
            <person name="Callac N."/>
            <person name="Jebbar M."/>
            <person name="Godfroy A."/>
        </authorList>
    </citation>
    <scope>NUCLEOTIDE SEQUENCE [LARGE SCALE GENOMIC DNA]</scope>
    <source>
        <strain evidence="4">NCB100</strain>
    </source>
</reference>
<dbReference type="GeneID" id="28490480"/>
<dbReference type="NCBIfam" id="NF041128">
    <property type="entry name" value="glucosaP_deam_GlmD"/>
    <property type="match status" value="1"/>
</dbReference>
<dbReference type="InterPro" id="IPR035466">
    <property type="entry name" value="GlmS/AgaS_SIS"/>
</dbReference>
<keyword evidence="1" id="KW-0677">Repeat</keyword>
<dbReference type="InterPro" id="IPR001347">
    <property type="entry name" value="SIS_dom"/>
</dbReference>
<dbReference type="PATRIC" id="fig|1609559.3.peg.325"/>
<dbReference type="Gene3D" id="3.40.50.10490">
    <property type="entry name" value="Glucose-6-phosphate isomerase like protein, domain 1"/>
    <property type="match status" value="2"/>
</dbReference>
<dbReference type="Pfam" id="PF01380">
    <property type="entry name" value="SIS"/>
    <property type="match status" value="1"/>
</dbReference>
<evidence type="ECO:0000259" key="2">
    <source>
        <dbReference type="PROSITE" id="PS51464"/>
    </source>
</evidence>
<dbReference type="InterPro" id="IPR046348">
    <property type="entry name" value="SIS_dom_sf"/>
</dbReference>
<reference evidence="3 4" key="2">
    <citation type="journal article" date="2016" name="Int. J. Syst. Evol. Microbiol.">
        <title>Pyrococcus kukulkanii sp. nov., a hyperthermophilic, piezophilic archaeon isolated from a deep-sea hydrothermal vent.</title>
        <authorList>
            <person name="Callac N."/>
            <person name="Oger P."/>
            <person name="Lesongeur F."/>
            <person name="Rattray J.E."/>
            <person name="Vannier P."/>
            <person name="Michoud G."/>
            <person name="Beauverger M."/>
            <person name="Gayet N."/>
            <person name="Rouxel O."/>
            <person name="Jebbar M."/>
            <person name="Godfroy A."/>
        </authorList>
    </citation>
    <scope>NUCLEOTIDE SEQUENCE [LARGE SCALE GENOMIC DNA]</scope>
    <source>
        <strain evidence="3 4">NCB100</strain>
    </source>
</reference>
<dbReference type="PROSITE" id="PS51464">
    <property type="entry name" value="SIS"/>
    <property type="match status" value="2"/>
</dbReference>
<accession>A0A127B7I2</accession>
<dbReference type="InterPro" id="IPR035490">
    <property type="entry name" value="GlmS/FrlB_SIS"/>
</dbReference>
<sequence>MHATLKEIRKTPEGILKAQEAFERIKEEVTLPRNILYTGCGSSHFLSQLLAMATNALGGKGIALPCSELVYSRNYYAINSPELIVAISRSGETTEVLKAMDVLNVKKLGLTAYESALSKKADYALIVDTPEDSVVMTHSFTAFYFSYLQLLRESYGLQAFNAEEVSRLTRDVLKNEGYIRELVDEFEFSNVIFLGSGILYPVALEAMLKMKEMAIFWSEAYPMFEVRHGFKSIADDNSLVVMLVSDPFEWHEKLVREFQGQGAKVMVVGEKELGSEYYLQVAKVDELLMPVVTLPIIQLLAYYKAVKRGMNPDNPRFLEKVVRW</sequence>
<dbReference type="KEGG" id="pyc:TQ32_01575"/>
<evidence type="ECO:0000313" key="3">
    <source>
        <dbReference type="EMBL" id="AMM53332.1"/>
    </source>
</evidence>
<organism evidence="3 4">
    <name type="scientific">Pyrococcus kukulkanii</name>
    <dbReference type="NCBI Taxonomy" id="1609559"/>
    <lineage>
        <taxon>Archaea</taxon>
        <taxon>Methanobacteriati</taxon>
        <taxon>Methanobacteriota</taxon>
        <taxon>Thermococci</taxon>
        <taxon>Thermococcales</taxon>
        <taxon>Thermococcaceae</taxon>
        <taxon>Pyrococcus</taxon>
    </lineage>
</organism>
<evidence type="ECO:0000256" key="1">
    <source>
        <dbReference type="ARBA" id="ARBA00022737"/>
    </source>
</evidence>
<dbReference type="AlphaFoldDB" id="A0A127B7I2"/>
<gene>
    <name evidence="3" type="ORF">TQ32_01575</name>
</gene>
<dbReference type="RefSeq" id="WP_068320370.1">
    <property type="nucleotide sequence ID" value="NZ_CP010835.1"/>
</dbReference>
<dbReference type="EMBL" id="CP010835">
    <property type="protein sequence ID" value="AMM53332.1"/>
    <property type="molecule type" value="Genomic_DNA"/>
</dbReference>
<dbReference type="GO" id="GO:1901135">
    <property type="term" value="P:carbohydrate derivative metabolic process"/>
    <property type="evidence" value="ECO:0007669"/>
    <property type="project" value="InterPro"/>
</dbReference>
<keyword evidence="3" id="KW-0808">Transferase</keyword>
<dbReference type="CDD" id="cd05008">
    <property type="entry name" value="SIS_GlmS_GlmD_1"/>
    <property type="match status" value="1"/>
</dbReference>